<feature type="transmembrane region" description="Helical" evidence="11">
    <location>
        <begin position="262"/>
        <end position="281"/>
    </location>
</feature>
<dbReference type="EMBL" id="CP072757">
    <property type="protein sequence ID" value="QUC22725.1"/>
    <property type="molecule type" value="Genomic_DNA"/>
</dbReference>
<evidence type="ECO:0000256" key="5">
    <source>
        <dbReference type="ARBA" id="ARBA00022946"/>
    </source>
</evidence>
<evidence type="ECO:0000256" key="8">
    <source>
        <dbReference type="ARBA" id="ARBA00023136"/>
    </source>
</evidence>
<evidence type="ECO:0000256" key="6">
    <source>
        <dbReference type="ARBA" id="ARBA00022989"/>
    </source>
</evidence>
<evidence type="ECO:0000313" key="13">
    <source>
        <dbReference type="EMBL" id="QUC22725.1"/>
    </source>
</evidence>
<dbReference type="KEGG" id="uvi:66067743"/>
<dbReference type="OrthoDB" id="2148490at2759"/>
<evidence type="ECO:0000256" key="7">
    <source>
        <dbReference type="ARBA" id="ARBA00023128"/>
    </source>
</evidence>
<keyword evidence="7" id="KW-0496">Mitochondrion</keyword>
<keyword evidence="8 11" id="KW-0472">Membrane</keyword>
<evidence type="ECO:0000256" key="3">
    <source>
        <dbReference type="ARBA" id="ARBA00022692"/>
    </source>
</evidence>
<dbReference type="AlphaFoldDB" id="A0A8E5HWK6"/>
<evidence type="ECO:0000256" key="10">
    <source>
        <dbReference type="SAM" id="MobiDB-lite"/>
    </source>
</evidence>
<dbReference type="InterPro" id="IPR028055">
    <property type="entry name" value="YidC/Oxa/ALB_C"/>
</dbReference>
<keyword evidence="3 9" id="KW-0812">Transmembrane</keyword>
<keyword evidence="4" id="KW-0999">Mitochondrion inner membrane</keyword>
<dbReference type="Proteomes" id="UP000027002">
    <property type="component" value="Chromosome 5"/>
</dbReference>
<dbReference type="GO" id="GO:0032977">
    <property type="term" value="F:membrane insertase activity"/>
    <property type="evidence" value="ECO:0007669"/>
    <property type="project" value="InterPro"/>
</dbReference>
<feature type="region of interest" description="Disordered" evidence="10">
    <location>
        <begin position="441"/>
        <end position="460"/>
    </location>
</feature>
<comment type="similarity">
    <text evidence="2 9">Belongs to the OXA1/ALB3/YidC family.</text>
</comment>
<evidence type="ECO:0000256" key="9">
    <source>
        <dbReference type="RuleBase" id="RU003945"/>
    </source>
</evidence>
<reference evidence="13" key="1">
    <citation type="submission" date="2020-03" db="EMBL/GenBank/DDBJ databases">
        <title>A mixture of massive structural variations and highly conserved coding sequences in Ustilaginoidea virens genome.</title>
        <authorList>
            <person name="Zhang K."/>
            <person name="Zhao Z."/>
            <person name="Zhang Z."/>
            <person name="Li Y."/>
            <person name="Hsiang T."/>
            <person name="Sun W."/>
        </authorList>
    </citation>
    <scope>NUCLEOTIDE SEQUENCE</scope>
    <source>
        <strain evidence="13">UV-8b</strain>
    </source>
</reference>
<keyword evidence="6 11" id="KW-1133">Transmembrane helix</keyword>
<feature type="compositionally biased region" description="Low complexity" evidence="10">
    <location>
        <begin position="400"/>
        <end position="414"/>
    </location>
</feature>
<dbReference type="Pfam" id="PF02096">
    <property type="entry name" value="60KD_IMP"/>
    <property type="match status" value="1"/>
</dbReference>
<feature type="region of interest" description="Disordered" evidence="10">
    <location>
        <begin position="1"/>
        <end position="34"/>
    </location>
</feature>
<evidence type="ECO:0000259" key="12">
    <source>
        <dbReference type="Pfam" id="PF02096"/>
    </source>
</evidence>
<evidence type="ECO:0000256" key="2">
    <source>
        <dbReference type="ARBA" id="ARBA00009877"/>
    </source>
</evidence>
<dbReference type="GO" id="GO:0005743">
    <property type="term" value="C:mitochondrial inner membrane"/>
    <property type="evidence" value="ECO:0007669"/>
    <property type="project" value="UniProtKB-SubCell"/>
</dbReference>
<sequence>MLPSRAIVRSVPSLGLRGQAPGGRGANPPTPALLRRLGRNLSSVRRGSSPVLLARSAAGTTVTLGSGAASARQLSLWGYGKKKTAGDGEAAPAPDAAARSPAQDPLAEHAAPAPPPPLEPPASTPAPEPDVSPVPDAMADGAAADVASMPEGIGYLKALGLEYGWGPTSAMQWCLEHLHVHTGLGWGASIMLTAVLLRCAMLYPQVRSLRFNGVMQTMRKDPRAQEAMKMVQQGLMKGDMAMRQRGQFVNKKLKAEYGVSNLGMLWSFGQIPFTFGLFRIVSSMANVPVPALESAGYLWFTDLTATDPYFILPAAGTALMVAALSVNSKYTPEAQKKMLQKLTYVFGFVGFIGTSFLSAGVNLMTVALGASTLVTSIVLNNPTVRSKVGLSPHPRVETPSSSAAAAAATATQASYEAPRQPLRDRLNNHLDEVRKGFSEHLANYTGAQGATQQEKAEQKRRELIRKLEDTRKQQEREEFERKYKGKS</sequence>
<feature type="domain" description="Membrane insertase YidC/Oxa/ALB C-terminal" evidence="12">
    <location>
        <begin position="186"/>
        <end position="380"/>
    </location>
</feature>
<keyword evidence="5" id="KW-0809">Transit peptide</keyword>
<organism evidence="13 14">
    <name type="scientific">Ustilaginoidea virens</name>
    <name type="common">Rice false smut fungus</name>
    <name type="synonym">Villosiclava virens</name>
    <dbReference type="NCBI Taxonomy" id="1159556"/>
    <lineage>
        <taxon>Eukaryota</taxon>
        <taxon>Fungi</taxon>
        <taxon>Dikarya</taxon>
        <taxon>Ascomycota</taxon>
        <taxon>Pezizomycotina</taxon>
        <taxon>Sordariomycetes</taxon>
        <taxon>Hypocreomycetidae</taxon>
        <taxon>Hypocreales</taxon>
        <taxon>Clavicipitaceae</taxon>
        <taxon>Ustilaginoidea</taxon>
    </lineage>
</organism>
<feature type="transmembrane region" description="Helical" evidence="11">
    <location>
        <begin position="184"/>
        <end position="203"/>
    </location>
</feature>
<evidence type="ECO:0000313" key="14">
    <source>
        <dbReference type="Proteomes" id="UP000027002"/>
    </source>
</evidence>
<keyword evidence="14" id="KW-1185">Reference proteome</keyword>
<evidence type="ECO:0000256" key="4">
    <source>
        <dbReference type="ARBA" id="ARBA00022792"/>
    </source>
</evidence>
<name>A0A8E5HWK6_USTVR</name>
<dbReference type="PANTHER" id="PTHR12428:SF66">
    <property type="entry name" value="MITOCHONDRIAL INNER MEMBRANE PROTEIN OXA1L"/>
    <property type="match status" value="1"/>
</dbReference>
<feature type="transmembrane region" description="Helical" evidence="11">
    <location>
        <begin position="309"/>
        <end position="330"/>
    </location>
</feature>
<gene>
    <name evidence="13" type="ORF">UV8b_06966</name>
</gene>
<evidence type="ECO:0000256" key="11">
    <source>
        <dbReference type="SAM" id="Phobius"/>
    </source>
</evidence>
<evidence type="ECO:0000256" key="1">
    <source>
        <dbReference type="ARBA" id="ARBA00004448"/>
    </source>
</evidence>
<dbReference type="RefSeq" id="XP_043000398.1">
    <property type="nucleotide sequence ID" value="XM_043144463.1"/>
</dbReference>
<accession>A0A8E5HWK6</accession>
<dbReference type="PANTHER" id="PTHR12428">
    <property type="entry name" value="OXA1"/>
    <property type="match status" value="1"/>
</dbReference>
<feature type="region of interest" description="Disordered" evidence="10">
    <location>
        <begin position="468"/>
        <end position="487"/>
    </location>
</feature>
<feature type="compositionally biased region" description="Pro residues" evidence="10">
    <location>
        <begin position="112"/>
        <end position="132"/>
    </location>
</feature>
<feature type="region of interest" description="Disordered" evidence="10">
    <location>
        <begin position="389"/>
        <end position="420"/>
    </location>
</feature>
<dbReference type="GO" id="GO:0032979">
    <property type="term" value="P:protein insertion into mitochondrial inner membrane from matrix"/>
    <property type="evidence" value="ECO:0007669"/>
    <property type="project" value="TreeGrafter"/>
</dbReference>
<proteinExistence type="inferred from homology"/>
<dbReference type="GeneID" id="66067743"/>
<feature type="region of interest" description="Disordered" evidence="10">
    <location>
        <begin position="83"/>
        <end position="138"/>
    </location>
</feature>
<comment type="subcellular location">
    <subcellularLocation>
        <location evidence="9">Membrane</location>
        <topology evidence="9">Multi-pass membrane protein</topology>
    </subcellularLocation>
    <subcellularLocation>
        <location evidence="1">Mitochondrion inner membrane</location>
        <topology evidence="1">Multi-pass membrane protein</topology>
    </subcellularLocation>
</comment>
<protein>
    <recommendedName>
        <fullName evidence="12">Membrane insertase YidC/Oxa/ALB C-terminal domain-containing protein</fullName>
    </recommendedName>
</protein>
<feature type="transmembrane region" description="Helical" evidence="11">
    <location>
        <begin position="342"/>
        <end position="370"/>
    </location>
</feature>
<feature type="compositionally biased region" description="Low complexity" evidence="10">
    <location>
        <begin position="87"/>
        <end position="98"/>
    </location>
</feature>
<dbReference type="InterPro" id="IPR001708">
    <property type="entry name" value="YidC/ALB3/OXA1/COX18"/>
</dbReference>